<dbReference type="Proteomes" id="UP000765891">
    <property type="component" value="Unassembled WGS sequence"/>
</dbReference>
<sequence length="42" mass="4695">MTICVDPEGGPVVQEEMVEYERLQDWDAAASLDVEQRDAVAE</sequence>
<dbReference type="EMBL" id="JAGGKO010000007">
    <property type="protein sequence ID" value="MBP1955809.1"/>
    <property type="molecule type" value="Genomic_DNA"/>
</dbReference>
<reference evidence="1" key="1">
    <citation type="submission" date="2021-03" db="EMBL/GenBank/DDBJ databases">
        <title>Genomic Encyclopedia of Type Strains, Phase IV (KMG-IV): sequencing the most valuable type-strain genomes for metagenomic binning, comparative biology and taxonomic classification.</title>
        <authorList>
            <person name="Goeker M."/>
        </authorList>
    </citation>
    <scope>NUCLEOTIDE SEQUENCE</scope>
    <source>
        <strain evidence="1">DSM 22443</strain>
    </source>
</reference>
<protein>
    <submittedName>
        <fullName evidence="1">Uncharacterized protein</fullName>
    </submittedName>
</protein>
<evidence type="ECO:0000313" key="2">
    <source>
        <dbReference type="Proteomes" id="UP000765891"/>
    </source>
</evidence>
<comment type="caution">
    <text evidence="1">The sequence shown here is derived from an EMBL/GenBank/DDBJ whole genome shotgun (WGS) entry which is preliminary data.</text>
</comment>
<organism evidence="1 2">
    <name type="scientific">Halarchaeum rubridurum</name>
    <dbReference type="NCBI Taxonomy" id="489911"/>
    <lineage>
        <taxon>Archaea</taxon>
        <taxon>Methanobacteriati</taxon>
        <taxon>Methanobacteriota</taxon>
        <taxon>Stenosarchaea group</taxon>
        <taxon>Halobacteria</taxon>
        <taxon>Halobacteriales</taxon>
        <taxon>Halobacteriaceae</taxon>
    </lineage>
</organism>
<name>A0A8T4GSH0_9EURY</name>
<proteinExistence type="predicted"/>
<gene>
    <name evidence="1" type="ORF">J2752_002740</name>
</gene>
<evidence type="ECO:0000313" key="1">
    <source>
        <dbReference type="EMBL" id="MBP1955809.1"/>
    </source>
</evidence>
<dbReference type="AlphaFoldDB" id="A0A8T4GSH0"/>
<accession>A0A8T4GSH0</accession>